<comment type="similarity">
    <text evidence="2">Belongs to the TMEM14 family.</text>
</comment>
<dbReference type="Pfam" id="PF03647">
    <property type="entry name" value="Tmemb_14"/>
    <property type="match status" value="1"/>
</dbReference>
<dbReference type="EMBL" id="CP086720">
    <property type="protein sequence ID" value="WOO85711.1"/>
    <property type="molecule type" value="Genomic_DNA"/>
</dbReference>
<dbReference type="PANTHER" id="PTHR12668:SF53">
    <property type="entry name" value="TMEM14 PROTEIN HOMOLOG YJR085C"/>
    <property type="match status" value="1"/>
</dbReference>
<reference evidence="7" key="1">
    <citation type="submission" date="2023-10" db="EMBL/GenBank/DDBJ databases">
        <authorList>
            <person name="Noh H."/>
        </authorList>
    </citation>
    <scope>NUCLEOTIDE SEQUENCE</scope>
    <source>
        <strain evidence="7">DUCC4014</strain>
    </source>
</reference>
<dbReference type="InterPro" id="IPR005349">
    <property type="entry name" value="TMEM14"/>
</dbReference>
<feature type="transmembrane region" description="Helical" evidence="6">
    <location>
        <begin position="73"/>
        <end position="93"/>
    </location>
</feature>
<evidence type="ECO:0000256" key="6">
    <source>
        <dbReference type="SAM" id="Phobius"/>
    </source>
</evidence>
<accession>A0AAF0YJM7</accession>
<keyword evidence="3 6" id="KW-0812">Transmembrane</keyword>
<dbReference type="GO" id="GO:0016020">
    <property type="term" value="C:membrane"/>
    <property type="evidence" value="ECO:0007669"/>
    <property type="project" value="UniProtKB-SubCell"/>
</dbReference>
<evidence type="ECO:0000256" key="5">
    <source>
        <dbReference type="ARBA" id="ARBA00023136"/>
    </source>
</evidence>
<evidence type="ECO:0000256" key="2">
    <source>
        <dbReference type="ARBA" id="ARBA00007590"/>
    </source>
</evidence>
<dbReference type="Proteomes" id="UP000827549">
    <property type="component" value="Chromosome 7"/>
</dbReference>
<comment type="subcellular location">
    <subcellularLocation>
        <location evidence="1">Membrane</location>
    </subcellularLocation>
</comment>
<dbReference type="RefSeq" id="XP_062631737.1">
    <property type="nucleotide sequence ID" value="XM_062775753.1"/>
</dbReference>
<proteinExistence type="inferred from homology"/>
<keyword evidence="4 6" id="KW-1133">Transmembrane helix</keyword>
<protein>
    <submittedName>
        <fullName evidence="7">Uncharacterized protein</fullName>
    </submittedName>
</protein>
<keyword evidence="8" id="KW-1185">Reference proteome</keyword>
<evidence type="ECO:0000313" key="7">
    <source>
        <dbReference type="EMBL" id="WOO85711.1"/>
    </source>
</evidence>
<evidence type="ECO:0000256" key="4">
    <source>
        <dbReference type="ARBA" id="ARBA00022989"/>
    </source>
</evidence>
<organism evidence="7 8">
    <name type="scientific">Vanrija pseudolonga</name>
    <dbReference type="NCBI Taxonomy" id="143232"/>
    <lineage>
        <taxon>Eukaryota</taxon>
        <taxon>Fungi</taxon>
        <taxon>Dikarya</taxon>
        <taxon>Basidiomycota</taxon>
        <taxon>Agaricomycotina</taxon>
        <taxon>Tremellomycetes</taxon>
        <taxon>Trichosporonales</taxon>
        <taxon>Trichosporonaceae</taxon>
        <taxon>Vanrija</taxon>
    </lineage>
</organism>
<dbReference type="AlphaFoldDB" id="A0AAF0YJM7"/>
<evidence type="ECO:0000256" key="1">
    <source>
        <dbReference type="ARBA" id="ARBA00004370"/>
    </source>
</evidence>
<evidence type="ECO:0000256" key="3">
    <source>
        <dbReference type="ARBA" id="ARBA00022692"/>
    </source>
</evidence>
<name>A0AAF0YJM7_9TREE</name>
<dbReference type="PANTHER" id="PTHR12668">
    <property type="entry name" value="TRANSMEMBRANE PROTEIN 14, 15"/>
    <property type="match status" value="1"/>
</dbReference>
<dbReference type="GeneID" id="87812369"/>
<gene>
    <name evidence="7" type="ORF">LOC62_07G009206</name>
</gene>
<keyword evidence="5 6" id="KW-0472">Membrane</keyword>
<dbReference type="InterPro" id="IPR044890">
    <property type="entry name" value="TMEM14_sf"/>
</dbReference>
<feature type="transmembrane region" description="Helical" evidence="6">
    <location>
        <begin position="20"/>
        <end position="38"/>
    </location>
</feature>
<dbReference type="Gene3D" id="1.10.10.1740">
    <property type="entry name" value="Transmembrane protein 14-like"/>
    <property type="match status" value="1"/>
</dbReference>
<sequence>MLGVASFAGGIAGFTFARSVPSLLGGLGIGCLMFGAGMRIRDNMKGGEELAAASSAALAVPMFRRAVKTRGIVPIAMALASVGSAGFYSFLAAEHYQEASARKAAVSR</sequence>
<evidence type="ECO:0000313" key="8">
    <source>
        <dbReference type="Proteomes" id="UP000827549"/>
    </source>
</evidence>